<dbReference type="SUPFAM" id="SSF55785">
    <property type="entry name" value="PYP-like sensor domain (PAS domain)"/>
    <property type="match status" value="2"/>
</dbReference>
<dbReference type="PANTHER" id="PTHR23043:SF17">
    <property type="entry name" value="PROTEIN SIMILAR"/>
    <property type="match status" value="1"/>
</dbReference>
<dbReference type="Gene3D" id="3.30.450.20">
    <property type="entry name" value="PAS domain"/>
    <property type="match status" value="2"/>
</dbReference>
<keyword evidence="4" id="KW-0804">Transcription</keyword>
<reference evidence="9" key="1">
    <citation type="submission" date="2022-11" db="UniProtKB">
        <authorList>
            <consortium name="WormBaseParasite"/>
        </authorList>
    </citation>
    <scope>IDENTIFICATION</scope>
</reference>
<feature type="domain" description="BHLH" evidence="7">
    <location>
        <begin position="16"/>
        <end position="70"/>
    </location>
</feature>
<dbReference type="CDD" id="cd00130">
    <property type="entry name" value="PAS"/>
    <property type="match status" value="2"/>
</dbReference>
<dbReference type="GO" id="GO:0005634">
    <property type="term" value="C:nucleus"/>
    <property type="evidence" value="ECO:0007669"/>
    <property type="project" value="UniProtKB-SubCell"/>
</dbReference>
<evidence type="ECO:0000256" key="3">
    <source>
        <dbReference type="ARBA" id="ARBA00023015"/>
    </source>
</evidence>
<dbReference type="GO" id="GO:0010557">
    <property type="term" value="P:positive regulation of macromolecule biosynthetic process"/>
    <property type="evidence" value="ECO:0007669"/>
    <property type="project" value="UniProtKB-ARBA"/>
</dbReference>
<dbReference type="InterPro" id="IPR035965">
    <property type="entry name" value="PAS-like_dom_sf"/>
</dbReference>
<keyword evidence="5" id="KW-0539">Nucleus</keyword>
<dbReference type="InterPro" id="IPR000014">
    <property type="entry name" value="PAS"/>
</dbReference>
<dbReference type="Proteomes" id="UP000887566">
    <property type="component" value="Unplaced"/>
</dbReference>
<dbReference type="PANTHER" id="PTHR23043">
    <property type="entry name" value="HYPOXIA-INDUCIBLE FACTOR 1 ALPHA"/>
    <property type="match status" value="1"/>
</dbReference>
<dbReference type="WBParaSite" id="PSAMB.scaffold2656size21961.g18612.t1">
    <property type="protein sequence ID" value="PSAMB.scaffold2656size21961.g18612.t1"/>
    <property type="gene ID" value="PSAMB.scaffold2656size21961.g18612"/>
</dbReference>
<dbReference type="Pfam" id="PF14598">
    <property type="entry name" value="PAS_11"/>
    <property type="match status" value="1"/>
</dbReference>
<dbReference type="NCBIfam" id="TIGR00229">
    <property type="entry name" value="sensory_box"/>
    <property type="match status" value="1"/>
</dbReference>
<evidence type="ECO:0000313" key="8">
    <source>
        <dbReference type="Proteomes" id="UP000887566"/>
    </source>
</evidence>
<protein>
    <submittedName>
        <fullName evidence="9">Uncharacterized protein</fullName>
    </submittedName>
</protein>
<dbReference type="InterPro" id="IPR013767">
    <property type="entry name" value="PAS_fold"/>
</dbReference>
<dbReference type="GO" id="GO:0071456">
    <property type="term" value="P:cellular response to hypoxia"/>
    <property type="evidence" value="ECO:0007669"/>
    <property type="project" value="TreeGrafter"/>
</dbReference>
<feature type="domain" description="PAS" evidence="6">
    <location>
        <begin position="242"/>
        <end position="289"/>
    </location>
</feature>
<keyword evidence="2" id="KW-0677">Repeat</keyword>
<accession>A0A914VX35</accession>
<dbReference type="GO" id="GO:0046983">
    <property type="term" value="F:protein dimerization activity"/>
    <property type="evidence" value="ECO:0007669"/>
    <property type="project" value="InterPro"/>
</dbReference>
<evidence type="ECO:0000259" key="7">
    <source>
        <dbReference type="PROSITE" id="PS50888"/>
    </source>
</evidence>
<dbReference type="SUPFAM" id="SSF47459">
    <property type="entry name" value="HLH, helix-loop-helix DNA-binding domain"/>
    <property type="match status" value="1"/>
</dbReference>
<keyword evidence="8" id="KW-1185">Reference proteome</keyword>
<evidence type="ECO:0000256" key="1">
    <source>
        <dbReference type="ARBA" id="ARBA00004123"/>
    </source>
</evidence>
<evidence type="ECO:0000256" key="2">
    <source>
        <dbReference type="ARBA" id="ARBA00022737"/>
    </source>
</evidence>
<dbReference type="InterPro" id="IPR011598">
    <property type="entry name" value="bHLH_dom"/>
</dbReference>
<evidence type="ECO:0000259" key="6">
    <source>
        <dbReference type="PROSITE" id="PS50112"/>
    </source>
</evidence>
<dbReference type="SMART" id="SM00091">
    <property type="entry name" value="PAS"/>
    <property type="match status" value="2"/>
</dbReference>
<evidence type="ECO:0000256" key="4">
    <source>
        <dbReference type="ARBA" id="ARBA00023163"/>
    </source>
</evidence>
<dbReference type="Pfam" id="PF00989">
    <property type="entry name" value="PAS"/>
    <property type="match status" value="1"/>
</dbReference>
<proteinExistence type="predicted"/>
<dbReference type="GO" id="GO:0000977">
    <property type="term" value="F:RNA polymerase II transcription regulatory region sequence-specific DNA binding"/>
    <property type="evidence" value="ECO:0007669"/>
    <property type="project" value="TreeGrafter"/>
</dbReference>
<evidence type="ECO:0000313" key="9">
    <source>
        <dbReference type="WBParaSite" id="PSAMB.scaffold2656size21961.g18612.t1"/>
    </source>
</evidence>
<evidence type="ECO:0000256" key="5">
    <source>
        <dbReference type="ARBA" id="ARBA00023242"/>
    </source>
</evidence>
<dbReference type="PROSITE" id="PS50112">
    <property type="entry name" value="PAS"/>
    <property type="match status" value="2"/>
</dbReference>
<dbReference type="GO" id="GO:0000981">
    <property type="term" value="F:DNA-binding transcription factor activity, RNA polymerase II-specific"/>
    <property type="evidence" value="ECO:0007669"/>
    <property type="project" value="TreeGrafter"/>
</dbReference>
<sequence length="607" mass="67996">MAESVRTCKKRPKSNYNREIARHAAKDRRDKENDIFAELYAAIPATNGSNVTHIDRIALLRLAVALIRLRGCAPTLMKTVLDNTEEEYPWSEDIITSCLDGFILICDSDGVVLYSTESVAKYVGLNQTDLVGRKLRDFVDRKDYEELREAAVQQEATGEGQLIFMHIKSVTGPQGRKLSLKSPYMKPVKFCLRILYDSNTKQRLWLLLATTAPIGCGSLYKEVANHYSANSTFVTRHTCEMKFSYVDESLKSHLKLEPETLIGTSFYNLVHPEDLLHLVKSLKILFKKMHCRTSYYRLMGGCGTLLWVQTEAGAVSNTSRGQRNLYINCIHQILGAQNDAESNSITANAIISAKTNATMNDLQDDWPGLQSQSIMCRENISPHCQNGNWQQKQHSDGVQSAKISRRMDSFNEVLQWLKSDLPENLPSELDTTPALAADAPYSKRQSQRSLTQQQDSQLAVCNEITSNACVPEVDAMIISSSCTGKDNLLSQSPIKNDVNNIQFDHLTITSPLQHHENDDFLDENSTFAYPQVSTLLSSTIGSLSCDDATEMLETLAPFVAQEEMLPLDMQGLTADFYMDEWFQSGLEMNDNADRSLITPPPLANTAF</sequence>
<organism evidence="8 9">
    <name type="scientific">Plectus sambesii</name>
    <dbReference type="NCBI Taxonomy" id="2011161"/>
    <lineage>
        <taxon>Eukaryota</taxon>
        <taxon>Metazoa</taxon>
        <taxon>Ecdysozoa</taxon>
        <taxon>Nematoda</taxon>
        <taxon>Chromadorea</taxon>
        <taxon>Plectida</taxon>
        <taxon>Plectina</taxon>
        <taxon>Plectoidea</taxon>
        <taxon>Plectidae</taxon>
        <taxon>Plectus</taxon>
    </lineage>
</organism>
<keyword evidence="3" id="KW-0805">Transcription regulation</keyword>
<feature type="domain" description="PAS" evidence="6">
    <location>
        <begin position="91"/>
        <end position="159"/>
    </location>
</feature>
<dbReference type="CDD" id="cd11391">
    <property type="entry name" value="bHLH_PAS"/>
    <property type="match status" value="1"/>
</dbReference>
<dbReference type="PROSITE" id="PS50888">
    <property type="entry name" value="BHLH"/>
    <property type="match status" value="1"/>
</dbReference>
<comment type="subcellular location">
    <subcellularLocation>
        <location evidence="1">Nucleus</location>
    </subcellularLocation>
</comment>
<name>A0A914VX35_9BILA</name>
<dbReference type="AlphaFoldDB" id="A0A914VX35"/>
<dbReference type="InterPro" id="IPR036638">
    <property type="entry name" value="HLH_DNA-bd_sf"/>
</dbReference>